<protein>
    <submittedName>
        <fullName evidence="4">Tudor domain-containing 6</fullName>
    </submittedName>
</protein>
<organism evidence="3 4">
    <name type="scientific">Chanos chanos</name>
    <name type="common">Milkfish</name>
    <name type="synonym">Mugil chanos</name>
    <dbReference type="NCBI Taxonomy" id="29144"/>
    <lineage>
        <taxon>Eukaryota</taxon>
        <taxon>Metazoa</taxon>
        <taxon>Chordata</taxon>
        <taxon>Craniata</taxon>
        <taxon>Vertebrata</taxon>
        <taxon>Euteleostomi</taxon>
        <taxon>Actinopterygii</taxon>
        <taxon>Neopterygii</taxon>
        <taxon>Teleostei</taxon>
        <taxon>Ostariophysi</taxon>
        <taxon>Gonorynchiformes</taxon>
        <taxon>Chanidae</taxon>
        <taxon>Chanos</taxon>
    </lineage>
</organism>
<dbReference type="InterPro" id="IPR050621">
    <property type="entry name" value="Tudor_domain_containing"/>
</dbReference>
<sequence>MCSIPGLPSPGSDVSVHITRIHLNPLCILVEFWGNFDQDQKLAYQRMRKEIQFPKDAFHGSEGNPGDLCLVRIYETWYRARIVSRNGSLYSVFLIDEGRTLRATTNTLAWGQSDYFHLPPEVEFCVLANVLPLSPENKWSPMAFEFLKTICGRTVKAFVQDVLVPHRTFLLDIPGLSRQLYEMGLARTLSVERFKEFVTRSLQSQTESVEGEKISSLRSEPAEVTEQIEKHQCYMYPELHNETVETVIVTEVTNPFRIFCQLKVFSQELKKLTDQITFHYEGRLGKSYLKPEVLGSPCAARGSDGKWYRSVIKQVMSSSSVVEVLHVDYGRKQSVQVENVRPLASEFFRMPVVTYVCSLHGVTDRGVGWTRSQIDYLKSLLLNRTVIAKFEYQSLSEGVHYVTLYGDGNTNINNLFSLRQKSLVKSDDSQGDYLLCKHVAPQKCQNLKADAKCTNPLSSGHFDEQEPFSIDSIPLNSSHLAVVHHVESPSKFWVQTQRFTAEFDQLMTDLAELYSDLDSAEGVIRDPVPGLLCAAKSQDDAFYRAVIHEVLDEKAKVYFFDYGNSEIVDCFSLRVLPTLYQKLPALALKCTLSDIRPKGDRWSQRATLLFSKTVADRVLNLHVCDKSQDTYVVRLSDPALDGEKDLSKLLCSAGFAYAEKLRKPVDSTASRPQIVFTEQDPQLRPDVCETNTWPLQSPAHNPTATESKSSFKEYLFPIGSSLEVIVSYIESPNDFWCQMANNAGCLKLLMQDIQNYYANSEFQHPLEAACVARHPENGLWYRALIIQKHPTPEVDVLFVDYGQTKRVAVQEIRSINPAFLKLKGQAFRCSLYNLIHPASTLDWSADATAQFQEFVDVAASMNVVLKCTIYAVMYDAHKVVFNVVDLETPFQSICSLLVQRGLANRAPPKKAPLPPFRLDTYYYSTHNIKTGSEEEVSITCVRSVNQFYCHLRRNSKDIKRLSDKVNYLCRQLKFIECPQTFGTVCFAKYTDDQWYRGQIKSTKPSIVVNFVDYGDMLEIERSDLLPVPIEAGEIMSMPVQAVECGLSDIPEDVQSEVNSWFEDYVIDRSLKALVVAKDPSGKLIVELYDGKSQVNAKIRERFRIEIEREEVTSKGKDFRSKKSADVKAERAPHVEVQPRHENPTLRHRRENLSGQQWSQGYKGKRSASEPFKTTKKRSNDQRQVSSQDESEHAQTQRMCSHVPEQENSIVGTDNMQTHSRLGDLPLKILKPGMEADIFVSHCNSPWSFFVQLATDEDEIYSLVEKLNQTQLGSEHIDLSNFCEGDLLSAIFPEDNSWYRAVVRERTNSDTVNVEFIDFGNTAEVSGSQICGLAKSFLGFPRFSIHCSLSEVDAINGEDKDTVSIFKNEIAENAATLKCQFIKQTDTKWEVKLEASGAELGHNSVSEDNRALTTMEPESLCAVQELPAGDTVCSFYREMEMSAGQTLEVYASSIVGPQYFWCQYAESDKLQKISDDVQKAAEIQKPLSRQSLSLGNACIALFTEDKLWYRAKVISKQGDMLSVLFVDYGNESEVHDSEVRELPTELADVPPQAFACQLEGFDVSEGSWVDGAADRFSDSVTDRLMKLTVLRLGCTEDKEIPHYVKVECDEHVVSDMMKDFWKSFNSEGVFSEPTEGSSDLSNDPAVLVSDVKCPEESIEISMDHEFSSQISEAQPSELDYLDANTEVLSEQVITVKATGEVESSAVEHNLVCGQRNDGEFRSEMEIKETEVEGDESLPVKTDLDGFEVYVERGEPEKNTNTIEDSDFGTTSNISATKGQSLSEITECPSESLLHLLSDVVCLVQPVSSQPLSPECSDESGVSPPFVSIDALLNDSDSALYIDEKLEQSSQDQSHSDLYEDVFGGALPVESVESEQALGEEKGIDDNPEVIKSDHGNLRRATKMYPVGSECVVWSHANKNWCRARILKISLDSVLVLLLEHDSEMVVDPFSIFEIISEEPSQAKNDETDADADGRPEEPKGE</sequence>
<dbReference type="Proteomes" id="UP000504632">
    <property type="component" value="Chromosome 4"/>
</dbReference>
<feature type="domain" description="Tudor" evidence="2">
    <location>
        <begin position="1490"/>
        <end position="1548"/>
    </location>
</feature>
<dbReference type="Gene3D" id="2.30.30.140">
    <property type="match status" value="6"/>
</dbReference>
<name>A0A6J2V8F6_CHACN</name>
<feature type="domain" description="Tudor" evidence="2">
    <location>
        <begin position="763"/>
        <end position="822"/>
    </location>
</feature>
<dbReference type="GeneID" id="115810267"/>
<reference evidence="4" key="1">
    <citation type="submission" date="2025-08" db="UniProtKB">
        <authorList>
            <consortium name="RefSeq"/>
        </authorList>
    </citation>
    <scope>IDENTIFICATION</scope>
</reference>
<dbReference type="CTD" id="565665"/>
<proteinExistence type="predicted"/>
<dbReference type="FunCoup" id="A0A6J2V8F6">
    <property type="interactions" value="713"/>
</dbReference>
<dbReference type="SMART" id="SM00333">
    <property type="entry name" value="TUDOR"/>
    <property type="match status" value="8"/>
</dbReference>
<evidence type="ECO:0000313" key="3">
    <source>
        <dbReference type="Proteomes" id="UP000504632"/>
    </source>
</evidence>
<dbReference type="Pfam" id="PF00567">
    <property type="entry name" value="TUDOR"/>
    <property type="match status" value="7"/>
</dbReference>
<feature type="compositionally biased region" description="Basic and acidic residues" evidence="1">
    <location>
        <begin position="1113"/>
        <end position="1144"/>
    </location>
</feature>
<feature type="domain" description="Tudor" evidence="2">
    <location>
        <begin position="526"/>
        <end position="583"/>
    </location>
</feature>
<dbReference type="OrthoDB" id="9989103at2759"/>
<gene>
    <name evidence="4" type="primary">tdrd6a</name>
</gene>
<dbReference type="SUPFAM" id="SSF63748">
    <property type="entry name" value="Tudor/PWWP/MBT"/>
    <property type="match status" value="7"/>
</dbReference>
<feature type="domain" description="Tudor" evidence="2">
    <location>
        <begin position="1280"/>
        <end position="1339"/>
    </location>
</feature>
<dbReference type="Gene3D" id="2.40.50.90">
    <property type="match status" value="7"/>
</dbReference>
<dbReference type="FunFam" id="2.30.30.140:FF:000018">
    <property type="entry name" value="Serine/threonine-protein kinase 31"/>
    <property type="match status" value="1"/>
</dbReference>
<feature type="domain" description="Tudor" evidence="2">
    <location>
        <begin position="978"/>
        <end position="1034"/>
    </location>
</feature>
<feature type="region of interest" description="Disordered" evidence="1">
    <location>
        <begin position="1956"/>
        <end position="1980"/>
    </location>
</feature>
<evidence type="ECO:0000313" key="4">
    <source>
        <dbReference type="RefSeq" id="XP_030628053.1"/>
    </source>
</evidence>
<evidence type="ECO:0000256" key="1">
    <source>
        <dbReference type="SAM" id="MobiDB-lite"/>
    </source>
</evidence>
<feature type="domain" description="Tudor" evidence="2">
    <location>
        <begin position="291"/>
        <end position="350"/>
    </location>
</feature>
<dbReference type="PANTHER" id="PTHR22948:SF15">
    <property type="entry name" value="TUDOR DOMAIN-CONTAINING PROTEIN 6"/>
    <property type="match status" value="1"/>
</dbReference>
<evidence type="ECO:0000259" key="2">
    <source>
        <dbReference type="PROSITE" id="PS50304"/>
    </source>
</evidence>
<keyword evidence="3" id="KW-1185">Reference proteome</keyword>
<accession>A0A6J2V8F6</accession>
<dbReference type="PANTHER" id="PTHR22948">
    <property type="entry name" value="TUDOR DOMAIN CONTAINING PROTEIN"/>
    <property type="match status" value="1"/>
</dbReference>
<dbReference type="GO" id="GO:0030719">
    <property type="term" value="P:P granule organization"/>
    <property type="evidence" value="ECO:0007669"/>
    <property type="project" value="UniProtKB-ARBA"/>
</dbReference>
<dbReference type="RefSeq" id="XP_030628053.1">
    <property type="nucleotide sequence ID" value="XM_030772193.1"/>
</dbReference>
<feature type="region of interest" description="Disordered" evidence="1">
    <location>
        <begin position="1113"/>
        <end position="1200"/>
    </location>
</feature>
<dbReference type="InParanoid" id="A0A6J2V8F6"/>
<dbReference type="InterPro" id="IPR035437">
    <property type="entry name" value="SNase_OB-fold_sf"/>
</dbReference>
<dbReference type="PROSITE" id="PS50304">
    <property type="entry name" value="TUDOR"/>
    <property type="match status" value="6"/>
</dbReference>
<dbReference type="InterPro" id="IPR002999">
    <property type="entry name" value="Tudor"/>
</dbReference>
<feature type="compositionally biased region" description="Basic and acidic residues" evidence="1">
    <location>
        <begin position="1962"/>
        <end position="1980"/>
    </location>
</feature>